<dbReference type="Gene3D" id="2.60.40.10">
    <property type="entry name" value="Immunoglobulins"/>
    <property type="match status" value="1"/>
</dbReference>
<dbReference type="InterPro" id="IPR013783">
    <property type="entry name" value="Ig-like_fold"/>
</dbReference>
<sequence>MDPLRAAVADGTTTYSYITDLPDITAGKAAVLTAYVRDTYENEISTLPVVAKVTSSPAGYPGTTLTLAYSTATVTVSVGAFSVAESALAPIASVHNPDSALTLSATLADASGNAISSGYTPCNTVVVNIYDSSSTIIESPALSYDGGVSKCTCDTTVTAIGTYTVELSVGGTAYPGTVEAFVVGIGSPCGTLSEIFSSSDLSCQ</sequence>
<gene>
    <name evidence="1" type="ORF">KIPB_007901</name>
</gene>
<proteinExistence type="predicted"/>
<protein>
    <submittedName>
        <fullName evidence="1">Uncharacterized protein</fullName>
    </submittedName>
</protein>
<keyword evidence="2" id="KW-1185">Reference proteome</keyword>
<accession>A0A9K3GKE1</accession>
<organism evidence="1 2">
    <name type="scientific">Kipferlia bialata</name>
    <dbReference type="NCBI Taxonomy" id="797122"/>
    <lineage>
        <taxon>Eukaryota</taxon>
        <taxon>Metamonada</taxon>
        <taxon>Carpediemonas-like organisms</taxon>
        <taxon>Kipferlia</taxon>
    </lineage>
</organism>
<dbReference type="AlphaFoldDB" id="A0A9K3GKE1"/>
<evidence type="ECO:0000313" key="1">
    <source>
        <dbReference type="EMBL" id="GIQ86112.1"/>
    </source>
</evidence>
<evidence type="ECO:0000313" key="2">
    <source>
        <dbReference type="Proteomes" id="UP000265618"/>
    </source>
</evidence>
<dbReference type="EMBL" id="BDIP01002323">
    <property type="protein sequence ID" value="GIQ86112.1"/>
    <property type="molecule type" value="Genomic_DNA"/>
</dbReference>
<comment type="caution">
    <text evidence="1">The sequence shown here is derived from an EMBL/GenBank/DDBJ whole genome shotgun (WGS) entry which is preliminary data.</text>
</comment>
<dbReference type="Proteomes" id="UP000265618">
    <property type="component" value="Unassembled WGS sequence"/>
</dbReference>
<reference evidence="1 2" key="1">
    <citation type="journal article" date="2018" name="PLoS ONE">
        <title>The draft genome of Kipferlia bialata reveals reductive genome evolution in fornicate parasites.</title>
        <authorList>
            <person name="Tanifuji G."/>
            <person name="Takabayashi S."/>
            <person name="Kume K."/>
            <person name="Takagi M."/>
            <person name="Nakayama T."/>
            <person name="Kamikawa R."/>
            <person name="Inagaki Y."/>
            <person name="Hashimoto T."/>
        </authorList>
    </citation>
    <scope>NUCLEOTIDE SEQUENCE [LARGE SCALE GENOMIC DNA]</scope>
    <source>
        <strain evidence="1">NY0173</strain>
    </source>
</reference>
<name>A0A9K3GKE1_9EUKA</name>